<evidence type="ECO:0000313" key="6">
    <source>
        <dbReference type="Proteomes" id="UP000077521"/>
    </source>
</evidence>
<dbReference type="GO" id="GO:0006412">
    <property type="term" value="P:translation"/>
    <property type="evidence" value="ECO:0007669"/>
    <property type="project" value="InterPro"/>
</dbReference>
<dbReference type="Pfam" id="PF01165">
    <property type="entry name" value="Ribosomal_S21"/>
    <property type="match status" value="1"/>
</dbReference>
<sequence length="199" mass="21942">MSSLRICNALSSTVLRSAVAPSVVGSTGSRSISHACMRVARPSTSTLRPSLTAHAKLPVSTLLQHRLASSSAPHFRQGQSASSSSSQSNGSGTIVASEHLNATLDKEFRLRRSHGMLFPGEPTTGRSIAVQSGDVGRAYRTVMSILRKDGIRGELRRGERYEKPNQERRRKRSERHRRRFADLVRKKVQLVMALRARDV</sequence>
<reference evidence="5" key="2">
    <citation type="journal article" date="2019" name="IMA Fungus">
        <title>Genome sequencing and comparison of five Tilletia species to identify candidate genes for the detection of regulated species infecting wheat.</title>
        <authorList>
            <person name="Nguyen H.D.T."/>
            <person name="Sultana T."/>
            <person name="Kesanakurti P."/>
            <person name="Hambleton S."/>
        </authorList>
    </citation>
    <scope>NUCLEOTIDE SEQUENCE</scope>
    <source>
        <strain evidence="5">DAOMC 236416</strain>
    </source>
</reference>
<dbReference type="NCBIfam" id="TIGR00030">
    <property type="entry name" value="S21p"/>
    <property type="match status" value="1"/>
</dbReference>
<evidence type="ECO:0000256" key="3">
    <source>
        <dbReference type="ARBA" id="ARBA00023274"/>
    </source>
</evidence>
<comment type="similarity">
    <text evidence="1">Belongs to the bacterial ribosomal protein bS21 family.</text>
</comment>
<reference evidence="5" key="1">
    <citation type="submission" date="2016-04" db="EMBL/GenBank/DDBJ databases">
        <authorList>
            <person name="Nguyen H.D."/>
            <person name="Samba Siva P."/>
            <person name="Cullis J."/>
            <person name="Levesque C.A."/>
            <person name="Hambleton S."/>
        </authorList>
    </citation>
    <scope>NUCLEOTIDE SEQUENCE</scope>
    <source>
        <strain evidence="5">DAOMC 236416</strain>
    </source>
</reference>
<keyword evidence="6" id="KW-1185">Reference proteome</keyword>
<keyword evidence="2" id="KW-0689">Ribosomal protein</keyword>
<feature type="region of interest" description="Disordered" evidence="4">
    <location>
        <begin position="68"/>
        <end position="93"/>
    </location>
</feature>
<evidence type="ECO:0000256" key="2">
    <source>
        <dbReference type="ARBA" id="ARBA00022980"/>
    </source>
</evidence>
<comment type="caution">
    <text evidence="5">The sequence shown here is derived from an EMBL/GenBank/DDBJ whole genome shotgun (WGS) entry which is preliminary data.</text>
</comment>
<name>A0A8T8TG60_9BASI</name>
<dbReference type="PANTHER" id="PTHR21109">
    <property type="entry name" value="MITOCHONDRIAL 28S RIBOSOMAL PROTEIN S21"/>
    <property type="match status" value="1"/>
</dbReference>
<accession>A0A8T8TG60</accession>
<dbReference type="Proteomes" id="UP000077521">
    <property type="component" value="Unassembled WGS sequence"/>
</dbReference>
<evidence type="ECO:0000256" key="4">
    <source>
        <dbReference type="SAM" id="MobiDB-lite"/>
    </source>
</evidence>
<evidence type="ECO:0000256" key="1">
    <source>
        <dbReference type="ARBA" id="ARBA00006640"/>
    </source>
</evidence>
<proteinExistence type="inferred from homology"/>
<organism evidence="5 6">
    <name type="scientific">Tilletia indica</name>
    <dbReference type="NCBI Taxonomy" id="43049"/>
    <lineage>
        <taxon>Eukaryota</taxon>
        <taxon>Fungi</taxon>
        <taxon>Dikarya</taxon>
        <taxon>Basidiomycota</taxon>
        <taxon>Ustilaginomycotina</taxon>
        <taxon>Exobasidiomycetes</taxon>
        <taxon>Tilletiales</taxon>
        <taxon>Tilletiaceae</taxon>
        <taxon>Tilletia</taxon>
    </lineage>
</organism>
<evidence type="ECO:0000313" key="5">
    <source>
        <dbReference type="EMBL" id="KAE8259844.1"/>
    </source>
</evidence>
<feature type="compositionally biased region" description="Low complexity" evidence="4">
    <location>
        <begin position="77"/>
        <end position="92"/>
    </location>
</feature>
<keyword evidence="3" id="KW-0687">Ribonucleoprotein</keyword>
<dbReference type="GO" id="GO:1990904">
    <property type="term" value="C:ribonucleoprotein complex"/>
    <property type="evidence" value="ECO:0007669"/>
    <property type="project" value="UniProtKB-KW"/>
</dbReference>
<dbReference type="GO" id="GO:0005840">
    <property type="term" value="C:ribosome"/>
    <property type="evidence" value="ECO:0007669"/>
    <property type="project" value="UniProtKB-KW"/>
</dbReference>
<dbReference type="GO" id="GO:0003735">
    <property type="term" value="F:structural constituent of ribosome"/>
    <property type="evidence" value="ECO:0007669"/>
    <property type="project" value="InterPro"/>
</dbReference>
<dbReference type="PANTHER" id="PTHR21109:SF0">
    <property type="entry name" value="SMALL RIBOSOMAL SUBUNIT PROTEIN BS21M"/>
    <property type="match status" value="1"/>
</dbReference>
<protein>
    <recommendedName>
        <fullName evidence="7">Ribosomal protein S21</fullName>
    </recommendedName>
</protein>
<dbReference type="EMBL" id="LWDF02000024">
    <property type="protein sequence ID" value="KAE8259844.1"/>
    <property type="molecule type" value="Genomic_DNA"/>
</dbReference>
<dbReference type="InterPro" id="IPR001911">
    <property type="entry name" value="Ribosomal_bS21"/>
</dbReference>
<evidence type="ECO:0008006" key="7">
    <source>
        <dbReference type="Google" id="ProtNLM"/>
    </source>
</evidence>
<gene>
    <name evidence="5" type="ORF">A4X13_0g739</name>
</gene>
<dbReference type="AlphaFoldDB" id="A0A8T8TG60"/>